<name>A0ABS6PUJ0_9PSED</name>
<sequence>MTTQTSKVAIVTGASRGIGAVIAKQLASEGFAVAINYASSVTEASKLVAELHEAGHQAIAIKADVANVDDIRRMFDETEAQLGKVDVLVNNAGILKVLPLAQHSDELFDQNFNIHTRGTFNTLREAATRLNNGGRIINFSSSTVGMNLPGYAVYIASKAAVESLTQVFAKEMRGRNITVNAVAPGPVATDLFLHGKCEEQIQTFAKMAPLERLAQPEDISRVVSFLVGPDSAWVNGQILRVNGGLV</sequence>
<evidence type="ECO:0000256" key="2">
    <source>
        <dbReference type="ARBA" id="ARBA00023002"/>
    </source>
</evidence>
<proteinExistence type="inferred from homology"/>
<protein>
    <submittedName>
        <fullName evidence="4">SDR family oxidoreductase</fullName>
    </submittedName>
</protein>
<reference evidence="4" key="1">
    <citation type="submission" date="2021-06" db="EMBL/GenBank/DDBJ databases">
        <title>Updating the genus Pseudomonas: Description of 43 new species and partition of the Pseudomonas putida group.</title>
        <authorList>
            <person name="Girard L."/>
            <person name="Lood C."/>
            <person name="Vandamme P."/>
            <person name="Rokni-Zadeh H."/>
            <person name="Van Noort V."/>
            <person name="Hofte M."/>
            <person name="Lavigne R."/>
            <person name="De Mot R."/>
        </authorList>
    </citation>
    <scope>NUCLEOTIDE SEQUENCE</scope>
    <source>
        <strain evidence="4">SWRI79</strain>
    </source>
</reference>
<keyword evidence="5" id="KW-1185">Reference proteome</keyword>
<dbReference type="Pfam" id="PF13561">
    <property type="entry name" value="adh_short_C2"/>
    <property type="match status" value="1"/>
</dbReference>
<organism evidence="4 5">
    <name type="scientific">Pseudomonas farris</name>
    <dbReference type="NCBI Taxonomy" id="2841207"/>
    <lineage>
        <taxon>Bacteria</taxon>
        <taxon>Pseudomonadati</taxon>
        <taxon>Pseudomonadota</taxon>
        <taxon>Gammaproteobacteria</taxon>
        <taxon>Pseudomonadales</taxon>
        <taxon>Pseudomonadaceae</taxon>
        <taxon>Pseudomonas</taxon>
    </lineage>
</organism>
<dbReference type="InterPro" id="IPR057326">
    <property type="entry name" value="KR_dom"/>
</dbReference>
<keyword evidence="2" id="KW-0560">Oxidoreductase</keyword>
<dbReference type="CDD" id="cd05362">
    <property type="entry name" value="THN_reductase-like_SDR_c"/>
    <property type="match status" value="1"/>
</dbReference>
<gene>
    <name evidence="4" type="ORF">KVG95_10405</name>
</gene>
<accession>A0ABS6PUJ0</accession>
<comment type="caution">
    <text evidence="4">The sequence shown here is derived from an EMBL/GenBank/DDBJ whole genome shotgun (WGS) entry which is preliminary data.</text>
</comment>
<dbReference type="Proteomes" id="UP000886900">
    <property type="component" value="Unassembled WGS sequence"/>
</dbReference>
<dbReference type="EMBL" id="JAHSTV010000004">
    <property type="protein sequence ID" value="MBV4463742.1"/>
    <property type="molecule type" value="Genomic_DNA"/>
</dbReference>
<dbReference type="RefSeq" id="WP_217856216.1">
    <property type="nucleotide sequence ID" value="NZ_JAHSTV010000004.1"/>
</dbReference>
<evidence type="ECO:0000256" key="1">
    <source>
        <dbReference type="ARBA" id="ARBA00006484"/>
    </source>
</evidence>
<dbReference type="SMART" id="SM00822">
    <property type="entry name" value="PKS_KR"/>
    <property type="match status" value="1"/>
</dbReference>
<dbReference type="PANTHER" id="PTHR48107:SF7">
    <property type="entry name" value="RE15974P"/>
    <property type="match status" value="1"/>
</dbReference>
<dbReference type="PANTHER" id="PTHR48107">
    <property type="entry name" value="NADPH-DEPENDENT ALDEHYDE REDUCTASE-LIKE PROTEIN, CHLOROPLASTIC-RELATED"/>
    <property type="match status" value="1"/>
</dbReference>
<evidence type="ECO:0000313" key="4">
    <source>
        <dbReference type="EMBL" id="MBV4463742.1"/>
    </source>
</evidence>
<dbReference type="InterPro" id="IPR002347">
    <property type="entry name" value="SDR_fam"/>
</dbReference>
<evidence type="ECO:0000259" key="3">
    <source>
        <dbReference type="SMART" id="SM00822"/>
    </source>
</evidence>
<feature type="domain" description="Ketoreductase" evidence="3">
    <location>
        <begin position="7"/>
        <end position="190"/>
    </location>
</feature>
<comment type="similarity">
    <text evidence="1">Belongs to the short-chain dehydrogenases/reductases (SDR) family.</text>
</comment>
<evidence type="ECO:0000313" key="5">
    <source>
        <dbReference type="Proteomes" id="UP000886900"/>
    </source>
</evidence>